<evidence type="ECO:0000256" key="3">
    <source>
        <dbReference type="ARBA" id="ARBA00022143"/>
    </source>
</evidence>
<keyword evidence="7 17" id="KW-0819">tRNA processing</keyword>
<dbReference type="Gene3D" id="3.20.20.70">
    <property type="entry name" value="Aldolase class I"/>
    <property type="match status" value="1"/>
</dbReference>
<evidence type="ECO:0000256" key="2">
    <source>
        <dbReference type="ARBA" id="ARBA00012376"/>
    </source>
</evidence>
<comment type="cofactor">
    <cofactor evidence="1 17">
        <name>FMN</name>
        <dbReference type="ChEBI" id="CHEBI:58210"/>
    </cofactor>
</comment>
<feature type="compositionally biased region" description="Low complexity" evidence="18">
    <location>
        <begin position="235"/>
        <end position="250"/>
    </location>
</feature>
<dbReference type="Pfam" id="PF01207">
    <property type="entry name" value="Dus"/>
    <property type="match status" value="1"/>
</dbReference>
<comment type="catalytic activity">
    <reaction evidence="14">
        <text>a 5,6-dihydrouridine in mRNA + NADP(+) = a uridine in mRNA + NADPH + H(+)</text>
        <dbReference type="Rhea" id="RHEA:69855"/>
        <dbReference type="Rhea" id="RHEA-COMP:14658"/>
        <dbReference type="Rhea" id="RHEA-COMP:17789"/>
        <dbReference type="ChEBI" id="CHEBI:15378"/>
        <dbReference type="ChEBI" id="CHEBI:57783"/>
        <dbReference type="ChEBI" id="CHEBI:58349"/>
        <dbReference type="ChEBI" id="CHEBI:65315"/>
        <dbReference type="ChEBI" id="CHEBI:74443"/>
    </reaction>
    <physiologicalReaction direction="right-to-left" evidence="14">
        <dbReference type="Rhea" id="RHEA:69857"/>
    </physiologicalReaction>
</comment>
<evidence type="ECO:0000256" key="8">
    <source>
        <dbReference type="ARBA" id="ARBA00022771"/>
    </source>
</evidence>
<name>A0A067MZW7_BOTB1</name>
<accession>A0A067MZW7</accession>
<dbReference type="GO" id="GO:0006397">
    <property type="term" value="P:mRNA processing"/>
    <property type="evidence" value="ECO:0007669"/>
    <property type="project" value="UniProtKB-KW"/>
</dbReference>
<evidence type="ECO:0000256" key="6">
    <source>
        <dbReference type="ARBA" id="ARBA00022664"/>
    </source>
</evidence>
<evidence type="ECO:0000313" key="21">
    <source>
        <dbReference type="Proteomes" id="UP000027195"/>
    </source>
</evidence>
<keyword evidence="8 16" id="KW-0863">Zinc-finger</keyword>
<feature type="domain" description="C3H1-type" evidence="19">
    <location>
        <begin position="145"/>
        <end position="175"/>
    </location>
</feature>
<keyword evidence="10 17" id="KW-0560">Oxidoreductase</keyword>
<comment type="catalytic activity">
    <reaction evidence="13">
        <text>a 5,6-dihydrouridine in mRNA + NAD(+) = a uridine in mRNA + NADH + H(+)</text>
        <dbReference type="Rhea" id="RHEA:69851"/>
        <dbReference type="Rhea" id="RHEA-COMP:14658"/>
        <dbReference type="Rhea" id="RHEA-COMP:17789"/>
        <dbReference type="ChEBI" id="CHEBI:15378"/>
        <dbReference type="ChEBI" id="CHEBI:57540"/>
        <dbReference type="ChEBI" id="CHEBI:57945"/>
        <dbReference type="ChEBI" id="CHEBI:65315"/>
        <dbReference type="ChEBI" id="CHEBI:74443"/>
    </reaction>
    <physiologicalReaction direction="right-to-left" evidence="13">
        <dbReference type="Rhea" id="RHEA:69853"/>
    </physiologicalReaction>
</comment>
<keyword evidence="4 17" id="KW-0285">Flavoprotein</keyword>
<dbReference type="InterPro" id="IPR018517">
    <property type="entry name" value="tRNA_hU_synthase_CS"/>
</dbReference>
<keyword evidence="6" id="KW-0507">mRNA processing</keyword>
<dbReference type="AlphaFoldDB" id="A0A067MZW7"/>
<evidence type="ECO:0000256" key="11">
    <source>
        <dbReference type="ARBA" id="ARBA00023027"/>
    </source>
</evidence>
<dbReference type="InterPro" id="IPR000571">
    <property type="entry name" value="Znf_CCCH"/>
</dbReference>
<dbReference type="InParanoid" id="A0A067MZW7"/>
<evidence type="ECO:0000256" key="9">
    <source>
        <dbReference type="ARBA" id="ARBA00022857"/>
    </source>
</evidence>
<evidence type="ECO:0000313" key="20">
    <source>
        <dbReference type="EMBL" id="KDQ21164.1"/>
    </source>
</evidence>
<dbReference type="OrthoDB" id="259935at2759"/>
<dbReference type="CDD" id="cd02801">
    <property type="entry name" value="DUS_like_FMN"/>
    <property type="match status" value="1"/>
</dbReference>
<gene>
    <name evidence="20" type="ORF">BOTBODRAFT_122825</name>
</gene>
<evidence type="ECO:0000256" key="7">
    <source>
        <dbReference type="ARBA" id="ARBA00022694"/>
    </source>
</evidence>
<dbReference type="GO" id="GO:0003723">
    <property type="term" value="F:RNA binding"/>
    <property type="evidence" value="ECO:0007669"/>
    <property type="project" value="TreeGrafter"/>
</dbReference>
<evidence type="ECO:0000256" key="18">
    <source>
        <dbReference type="SAM" id="MobiDB-lite"/>
    </source>
</evidence>
<evidence type="ECO:0000256" key="15">
    <source>
        <dbReference type="ARBA" id="ARBA00049513"/>
    </source>
</evidence>
<dbReference type="GO" id="GO:0102265">
    <property type="term" value="F:tRNA-dihydrouridine47 synthase activity"/>
    <property type="evidence" value="ECO:0007669"/>
    <property type="project" value="UniProtKB-EC"/>
</dbReference>
<dbReference type="EC" id="1.3.1.89" evidence="2 17"/>
<dbReference type="FunCoup" id="A0A067MZW7">
    <property type="interactions" value="485"/>
</dbReference>
<dbReference type="PANTHER" id="PTHR45846:SF1">
    <property type="entry name" value="TRNA-DIHYDROURIDINE(47) SYNTHASE [NAD(P)(+)]-LIKE"/>
    <property type="match status" value="1"/>
</dbReference>
<evidence type="ECO:0000259" key="19">
    <source>
        <dbReference type="PROSITE" id="PS50103"/>
    </source>
</evidence>
<dbReference type="PROSITE" id="PS01136">
    <property type="entry name" value="UPF0034"/>
    <property type="match status" value="1"/>
</dbReference>
<keyword evidence="16 17" id="KW-0479">Metal-binding</keyword>
<evidence type="ECO:0000256" key="14">
    <source>
        <dbReference type="ARBA" id="ARBA00049447"/>
    </source>
</evidence>
<reference evidence="21" key="1">
    <citation type="journal article" date="2014" name="Proc. Natl. Acad. Sci. U.S.A.">
        <title>Extensive sampling of basidiomycete genomes demonstrates inadequacy of the white-rot/brown-rot paradigm for wood decay fungi.</title>
        <authorList>
            <person name="Riley R."/>
            <person name="Salamov A.A."/>
            <person name="Brown D.W."/>
            <person name="Nagy L.G."/>
            <person name="Floudas D."/>
            <person name="Held B.W."/>
            <person name="Levasseur A."/>
            <person name="Lombard V."/>
            <person name="Morin E."/>
            <person name="Otillar R."/>
            <person name="Lindquist E.A."/>
            <person name="Sun H."/>
            <person name="LaButti K.M."/>
            <person name="Schmutz J."/>
            <person name="Jabbour D."/>
            <person name="Luo H."/>
            <person name="Baker S.E."/>
            <person name="Pisabarro A.G."/>
            <person name="Walton J.D."/>
            <person name="Blanchette R.A."/>
            <person name="Henrissat B."/>
            <person name="Martin F."/>
            <person name="Cullen D."/>
            <person name="Hibbett D.S."/>
            <person name="Grigoriev I.V."/>
        </authorList>
    </citation>
    <scope>NUCLEOTIDE SEQUENCE [LARGE SCALE GENOMIC DNA]</scope>
    <source>
        <strain evidence="21">FD-172 SS1</strain>
    </source>
</reference>
<evidence type="ECO:0000256" key="4">
    <source>
        <dbReference type="ARBA" id="ARBA00022630"/>
    </source>
</evidence>
<comment type="catalytic activity">
    <reaction evidence="12">
        <text>5,6-dihydrouridine(47) in tRNA + NAD(+) = uridine(47) in tRNA + NADH + H(+)</text>
        <dbReference type="Rhea" id="RHEA:53364"/>
        <dbReference type="Rhea" id="RHEA-COMP:13539"/>
        <dbReference type="Rhea" id="RHEA-COMP:13540"/>
        <dbReference type="ChEBI" id="CHEBI:15378"/>
        <dbReference type="ChEBI" id="CHEBI:57540"/>
        <dbReference type="ChEBI" id="CHEBI:57945"/>
        <dbReference type="ChEBI" id="CHEBI:65315"/>
        <dbReference type="ChEBI" id="CHEBI:74443"/>
        <dbReference type="EC" id="1.3.1.89"/>
    </reaction>
    <physiologicalReaction direction="right-to-left" evidence="12">
        <dbReference type="Rhea" id="RHEA:53366"/>
    </physiologicalReaction>
</comment>
<evidence type="ECO:0000256" key="12">
    <source>
        <dbReference type="ARBA" id="ARBA00048266"/>
    </source>
</evidence>
<dbReference type="STRING" id="930990.A0A067MZW7"/>
<feature type="compositionally biased region" description="Basic and acidic residues" evidence="18">
    <location>
        <begin position="67"/>
        <end position="79"/>
    </location>
</feature>
<protein>
    <recommendedName>
        <fullName evidence="3 17">tRNA-dihydrouridine(47) synthase [NAD(P)(+)]</fullName>
        <ecNumber evidence="2 17">1.3.1.89</ecNumber>
    </recommendedName>
    <alternativeName>
        <fullName evidence="17">tRNA-dihydrouridine synthase 3</fullName>
    </alternativeName>
</protein>
<comment type="similarity">
    <text evidence="17">Belongs to the dus family. Dus3 subfamily.</text>
</comment>
<feature type="zinc finger region" description="C3H1-type" evidence="16">
    <location>
        <begin position="145"/>
        <end position="175"/>
    </location>
</feature>
<evidence type="ECO:0000256" key="16">
    <source>
        <dbReference type="PROSITE-ProRule" id="PRU00723"/>
    </source>
</evidence>
<feature type="region of interest" description="Disordered" evidence="18">
    <location>
        <begin position="235"/>
        <end position="266"/>
    </location>
</feature>
<dbReference type="EMBL" id="KL198016">
    <property type="protein sequence ID" value="KDQ21164.1"/>
    <property type="molecule type" value="Genomic_DNA"/>
</dbReference>
<feature type="region of interest" description="Disordered" evidence="18">
    <location>
        <begin position="1"/>
        <end position="84"/>
    </location>
</feature>
<dbReference type="HOGENOM" id="CLU_013299_7_0_1"/>
<dbReference type="GO" id="GO:0050660">
    <property type="term" value="F:flavin adenine dinucleotide binding"/>
    <property type="evidence" value="ECO:0007669"/>
    <property type="project" value="UniProtKB-UniRule"/>
</dbReference>
<dbReference type="GO" id="GO:0106414">
    <property type="term" value="F:mRNA dihydrouridine synthase activity"/>
    <property type="evidence" value="ECO:0007669"/>
    <property type="project" value="RHEA"/>
</dbReference>
<keyword evidence="5 17" id="KW-0288">FMN</keyword>
<dbReference type="GO" id="GO:0008270">
    <property type="term" value="F:zinc ion binding"/>
    <property type="evidence" value="ECO:0007669"/>
    <property type="project" value="UniProtKB-KW"/>
</dbReference>
<evidence type="ECO:0000256" key="10">
    <source>
        <dbReference type="ARBA" id="ARBA00023002"/>
    </source>
</evidence>
<keyword evidence="16 17" id="KW-0862">Zinc</keyword>
<proteinExistence type="inferred from homology"/>
<comment type="function">
    <text evidence="17">Catalyzes the synthesis of dihydrouridine, a modified base found in the D-loop of most tRNAs. Specifically modifies U47 in cytoplasmic tRNAs.</text>
</comment>
<dbReference type="SUPFAM" id="SSF51395">
    <property type="entry name" value="FMN-linked oxidoreductases"/>
    <property type="match status" value="1"/>
</dbReference>
<keyword evidence="21" id="KW-1185">Reference proteome</keyword>
<dbReference type="Proteomes" id="UP000027195">
    <property type="component" value="Unassembled WGS sequence"/>
</dbReference>
<keyword evidence="11 17" id="KW-0520">NAD</keyword>
<organism evidence="20 21">
    <name type="scientific">Botryobasidium botryosum (strain FD-172 SS1)</name>
    <dbReference type="NCBI Taxonomy" id="930990"/>
    <lineage>
        <taxon>Eukaryota</taxon>
        <taxon>Fungi</taxon>
        <taxon>Dikarya</taxon>
        <taxon>Basidiomycota</taxon>
        <taxon>Agaricomycotina</taxon>
        <taxon>Agaricomycetes</taxon>
        <taxon>Cantharellales</taxon>
        <taxon>Botryobasidiaceae</taxon>
        <taxon>Botryobasidium</taxon>
    </lineage>
</organism>
<comment type="catalytic activity">
    <reaction evidence="15">
        <text>5,6-dihydrouridine(47) in tRNA + NADP(+) = uridine(47) in tRNA + NADPH + H(+)</text>
        <dbReference type="Rhea" id="RHEA:53360"/>
        <dbReference type="Rhea" id="RHEA-COMP:13539"/>
        <dbReference type="Rhea" id="RHEA-COMP:13540"/>
        <dbReference type="ChEBI" id="CHEBI:15378"/>
        <dbReference type="ChEBI" id="CHEBI:57783"/>
        <dbReference type="ChEBI" id="CHEBI:58349"/>
        <dbReference type="ChEBI" id="CHEBI:65315"/>
        <dbReference type="ChEBI" id="CHEBI:74443"/>
        <dbReference type="EC" id="1.3.1.89"/>
    </reaction>
    <physiologicalReaction direction="right-to-left" evidence="15">
        <dbReference type="Rhea" id="RHEA:53362"/>
    </physiologicalReaction>
</comment>
<dbReference type="InterPro" id="IPR013785">
    <property type="entry name" value="Aldolase_TIM"/>
</dbReference>
<evidence type="ECO:0000256" key="13">
    <source>
        <dbReference type="ARBA" id="ARBA00048342"/>
    </source>
</evidence>
<evidence type="ECO:0000256" key="17">
    <source>
        <dbReference type="RuleBase" id="RU291113"/>
    </source>
</evidence>
<sequence length="672" mass="73834">MSLTRSNGEAPVKAEYRLPIERAPAPDDDAAEASCPSNAPCPEGSNVDGEPPQKKPRVSGAQRKKQAREAHQAKKERGANKGRRFAKVREDGEICWKVACGETCGGSDCRFTHNIPDYLATKPDDIFFPLTSSIVTEPPFVNVTDTATISCPVFLERGKCDHGYKCRFLSGHISPPLEEGGAPALVRDDALSKEKEGLREANFITNDTLKKLRTKKFPTPLADAYIQELSVKNNAPAEASAEEPPATSTEQAEPTGPESTVHANGPMPEMLSAEIHQEDVDAPDVAMRPSEKKRLRWEGLNYLAPLTTVGNLPFRRLCSTLGAQITCSEMSLATSLLTGSKEEWSLVRRHPIERIYGVQVAGNKPATLARAAEVLQQTLGYGPRGGGNSGGIDFVDLNCGCPIDLVFRTGAGSALLDATNKLGNIIMGMNRGLGEIPLTIKVRTGVKEGKNTAHKLMERLDGWNVGAVTIHGRTRQQRYTKLADWGYIKQCVDTLRASVTDDDLPPIPIFGGGDVYSSEQYWSNVEQTGVDGIMLGRGALIKPWIFTEINERREWDISSRERLELIRKYAEFGLSHWGTDTVGVNTTRRYLCEALSFQYRYIPIGLLETLPGQINDRAPAYRGRDELETLLASPDSRDWVKISEMFLGPCPDGWTFTPKHKSNSYSSEEANG</sequence>
<dbReference type="PROSITE" id="PS50103">
    <property type="entry name" value="ZF_C3H1"/>
    <property type="match status" value="1"/>
</dbReference>
<dbReference type="PANTHER" id="PTHR45846">
    <property type="entry name" value="TRNA-DIHYDROURIDINE(47) SYNTHASE [NAD(P)(+)]-LIKE"/>
    <property type="match status" value="1"/>
</dbReference>
<dbReference type="InterPro" id="IPR035587">
    <property type="entry name" value="DUS-like_FMN-bd"/>
</dbReference>
<evidence type="ECO:0000256" key="5">
    <source>
        <dbReference type="ARBA" id="ARBA00022643"/>
    </source>
</evidence>
<evidence type="ECO:0000256" key="1">
    <source>
        <dbReference type="ARBA" id="ARBA00001917"/>
    </source>
</evidence>
<keyword evidence="9 17" id="KW-0521">NADP</keyword>
<feature type="compositionally biased region" description="Basic residues" evidence="18">
    <location>
        <begin position="54"/>
        <end position="66"/>
    </location>
</feature>